<evidence type="ECO:0000256" key="4">
    <source>
        <dbReference type="RuleBase" id="RU003690"/>
    </source>
</evidence>
<dbReference type="AlphaFoldDB" id="A0A212JEC9"/>
<evidence type="ECO:0000256" key="1">
    <source>
        <dbReference type="ARBA" id="ARBA00010838"/>
    </source>
</evidence>
<dbReference type="PANTHER" id="PTHR10353">
    <property type="entry name" value="GLYCOSYL HYDROLASE"/>
    <property type="match status" value="1"/>
</dbReference>
<dbReference type="InterPro" id="IPR001360">
    <property type="entry name" value="Glyco_hydro_1"/>
</dbReference>
<gene>
    <name evidence="5" type="ORF">KL86CLO1_10934</name>
</gene>
<keyword evidence="2 5" id="KW-0378">Hydrolase</keyword>
<reference evidence="5" key="1">
    <citation type="submission" date="2016-04" db="EMBL/GenBank/DDBJ databases">
        <authorList>
            <person name="Evans L.H."/>
            <person name="Alamgir A."/>
            <person name="Owens N."/>
            <person name="Weber N.D."/>
            <person name="Virtaneva K."/>
            <person name="Barbian K."/>
            <person name="Babar A."/>
            <person name="Rosenke K."/>
        </authorList>
    </citation>
    <scope>NUCLEOTIDE SEQUENCE</scope>
    <source>
        <strain evidence="5">86</strain>
    </source>
</reference>
<dbReference type="PRINTS" id="PR00131">
    <property type="entry name" value="GLHYDRLASE1"/>
</dbReference>
<dbReference type="InterPro" id="IPR017853">
    <property type="entry name" value="GH"/>
</dbReference>
<proteinExistence type="inferred from homology"/>
<sequence>MDAFRFPENFSLGVASAATQVDGDCKNSNWYDWYQKGHIKDGFDPDVATMHRKFLREDTGLMASLGIGHYRFGLEWARIEPREGVFSDEEFDKIREEILLLREKGISVLVTIHHFSNPIWFEEKGGFLCPESLQIFLRLTEKVVEKLGDLISEYITINEPNVYAVSGYMGGDFPPGENNLAKTLKVIKNMGVCHRRAYERIHALRKKMGYTDTKVGFAHHMRAFAPYHAKNPWYRLCSDASEYLFQGQISKSYLLGAAGDKGRYADFLGLNYYSRTASKGFADSTFPGVPVNDLGWESYPQGIVDCCRKLHAILPDLPIYITENGTADNSDAFRTRFLYEHVKALCESGLPVTRYYHWCFVDNFEWLEGFTARFGIVELNTETMERTVKKSGRFYQKMIENRGVTAEMAAAAMEEAYPIGANH</sequence>
<dbReference type="Gene3D" id="3.20.20.80">
    <property type="entry name" value="Glycosidases"/>
    <property type="match status" value="1"/>
</dbReference>
<dbReference type="GO" id="GO:0008422">
    <property type="term" value="F:beta-glucosidase activity"/>
    <property type="evidence" value="ECO:0007669"/>
    <property type="project" value="UniProtKB-EC"/>
</dbReference>
<dbReference type="SUPFAM" id="SSF51445">
    <property type="entry name" value="(Trans)glycosidases"/>
    <property type="match status" value="1"/>
</dbReference>
<organism evidence="5">
    <name type="scientific">uncultured Eubacteriales bacterium</name>
    <dbReference type="NCBI Taxonomy" id="172733"/>
    <lineage>
        <taxon>Bacteria</taxon>
        <taxon>Bacillati</taxon>
        <taxon>Bacillota</taxon>
        <taxon>Clostridia</taxon>
        <taxon>Eubacteriales</taxon>
        <taxon>environmental samples</taxon>
    </lineage>
</organism>
<evidence type="ECO:0000313" key="5">
    <source>
        <dbReference type="EMBL" id="SBV97615.1"/>
    </source>
</evidence>
<protein>
    <submittedName>
        <fullName evidence="5">Beta-glucosidase</fullName>
        <ecNumber evidence="5">3.2.1.21</ecNumber>
    </submittedName>
</protein>
<dbReference type="EC" id="3.2.1.21" evidence="5"/>
<dbReference type="PANTHER" id="PTHR10353:SF209">
    <property type="entry name" value="GALACTOLIPID GALACTOSYLTRANSFERASE SFR2, CHLOROPLASTIC"/>
    <property type="match status" value="1"/>
</dbReference>
<name>A0A212JEC9_9FIRM</name>
<dbReference type="EMBL" id="FLUN01000001">
    <property type="protein sequence ID" value="SBV97615.1"/>
    <property type="molecule type" value="Genomic_DNA"/>
</dbReference>
<keyword evidence="3 5" id="KW-0326">Glycosidase</keyword>
<accession>A0A212JEC9</accession>
<evidence type="ECO:0000256" key="2">
    <source>
        <dbReference type="ARBA" id="ARBA00022801"/>
    </source>
</evidence>
<comment type="similarity">
    <text evidence="1 4">Belongs to the glycosyl hydrolase 1 family.</text>
</comment>
<dbReference type="Pfam" id="PF00232">
    <property type="entry name" value="Glyco_hydro_1"/>
    <property type="match status" value="2"/>
</dbReference>
<evidence type="ECO:0000256" key="3">
    <source>
        <dbReference type="ARBA" id="ARBA00023295"/>
    </source>
</evidence>
<dbReference type="GO" id="GO:0005975">
    <property type="term" value="P:carbohydrate metabolic process"/>
    <property type="evidence" value="ECO:0007669"/>
    <property type="project" value="InterPro"/>
</dbReference>